<name>A0A9J6DQX0_RHIMP</name>
<organism evidence="1 2">
    <name type="scientific">Rhipicephalus microplus</name>
    <name type="common">Cattle tick</name>
    <name type="synonym">Boophilus microplus</name>
    <dbReference type="NCBI Taxonomy" id="6941"/>
    <lineage>
        <taxon>Eukaryota</taxon>
        <taxon>Metazoa</taxon>
        <taxon>Ecdysozoa</taxon>
        <taxon>Arthropoda</taxon>
        <taxon>Chelicerata</taxon>
        <taxon>Arachnida</taxon>
        <taxon>Acari</taxon>
        <taxon>Parasitiformes</taxon>
        <taxon>Ixodida</taxon>
        <taxon>Ixodoidea</taxon>
        <taxon>Ixodidae</taxon>
        <taxon>Rhipicephalinae</taxon>
        <taxon>Rhipicephalus</taxon>
        <taxon>Boophilus</taxon>
    </lineage>
</organism>
<proteinExistence type="predicted"/>
<sequence length="217" mass="23562">MRWNTSIQKKDQLKTFPGESAPHRFRAAVATAVSVCADGDVGGDGGGKELALSKSDSARGARERACSRKRGRDTTHSWEIAAHVAARGLSPVSWPTAIRSSPERRKRKRRLRGLRSDASLRPAVIICLGARDPAWMFVLHHVCDAFAFVEDCTEALRNFVVLPTGALSFAEKKLGQHRRNSVTTSSGAKTAARVRRWDGGAAVIEDEASTSVFHSVA</sequence>
<evidence type="ECO:0000313" key="2">
    <source>
        <dbReference type="Proteomes" id="UP000821866"/>
    </source>
</evidence>
<reference evidence="1" key="2">
    <citation type="submission" date="2021-09" db="EMBL/GenBank/DDBJ databases">
        <authorList>
            <person name="Jia N."/>
            <person name="Wang J."/>
            <person name="Shi W."/>
            <person name="Du L."/>
            <person name="Sun Y."/>
            <person name="Zhan W."/>
            <person name="Jiang J."/>
            <person name="Wang Q."/>
            <person name="Zhang B."/>
            <person name="Ji P."/>
            <person name="Sakyi L.B."/>
            <person name="Cui X."/>
            <person name="Yuan T."/>
            <person name="Jiang B."/>
            <person name="Yang W."/>
            <person name="Lam T.T.-Y."/>
            <person name="Chang Q."/>
            <person name="Ding S."/>
            <person name="Wang X."/>
            <person name="Zhu J."/>
            <person name="Ruan X."/>
            <person name="Zhao L."/>
            <person name="Wei J."/>
            <person name="Que T."/>
            <person name="Du C."/>
            <person name="Cheng J."/>
            <person name="Dai P."/>
            <person name="Han X."/>
            <person name="Huang E."/>
            <person name="Gao Y."/>
            <person name="Liu J."/>
            <person name="Shao H."/>
            <person name="Ye R."/>
            <person name="Li L."/>
            <person name="Wei W."/>
            <person name="Wang X."/>
            <person name="Wang C."/>
            <person name="Huo Q."/>
            <person name="Li W."/>
            <person name="Guo W."/>
            <person name="Chen H."/>
            <person name="Chen S."/>
            <person name="Zhou L."/>
            <person name="Zhou L."/>
            <person name="Ni X."/>
            <person name="Tian J."/>
            <person name="Zhou Y."/>
            <person name="Sheng Y."/>
            <person name="Liu T."/>
            <person name="Pan Y."/>
            <person name="Xia L."/>
            <person name="Li J."/>
            <person name="Zhao F."/>
            <person name="Cao W."/>
        </authorList>
    </citation>
    <scope>NUCLEOTIDE SEQUENCE</scope>
    <source>
        <strain evidence="1">Rmic-2018</strain>
        <tissue evidence="1">Larvae</tissue>
    </source>
</reference>
<dbReference type="AlphaFoldDB" id="A0A9J6DQX0"/>
<reference evidence="1" key="1">
    <citation type="journal article" date="2020" name="Cell">
        <title>Large-Scale Comparative Analyses of Tick Genomes Elucidate Their Genetic Diversity and Vector Capacities.</title>
        <authorList>
            <consortium name="Tick Genome and Microbiome Consortium (TIGMIC)"/>
            <person name="Jia N."/>
            <person name="Wang J."/>
            <person name="Shi W."/>
            <person name="Du L."/>
            <person name="Sun Y."/>
            <person name="Zhan W."/>
            <person name="Jiang J.F."/>
            <person name="Wang Q."/>
            <person name="Zhang B."/>
            <person name="Ji P."/>
            <person name="Bell-Sakyi L."/>
            <person name="Cui X.M."/>
            <person name="Yuan T.T."/>
            <person name="Jiang B.G."/>
            <person name="Yang W.F."/>
            <person name="Lam T.T."/>
            <person name="Chang Q.C."/>
            <person name="Ding S.J."/>
            <person name="Wang X.J."/>
            <person name="Zhu J.G."/>
            <person name="Ruan X.D."/>
            <person name="Zhao L."/>
            <person name="Wei J.T."/>
            <person name="Ye R.Z."/>
            <person name="Que T.C."/>
            <person name="Du C.H."/>
            <person name="Zhou Y.H."/>
            <person name="Cheng J.X."/>
            <person name="Dai P.F."/>
            <person name="Guo W.B."/>
            <person name="Han X.H."/>
            <person name="Huang E.J."/>
            <person name="Li L.F."/>
            <person name="Wei W."/>
            <person name="Gao Y.C."/>
            <person name="Liu J.Z."/>
            <person name="Shao H.Z."/>
            <person name="Wang X."/>
            <person name="Wang C.C."/>
            <person name="Yang T.C."/>
            <person name="Huo Q.B."/>
            <person name="Li W."/>
            <person name="Chen H.Y."/>
            <person name="Chen S.E."/>
            <person name="Zhou L.G."/>
            <person name="Ni X.B."/>
            <person name="Tian J.H."/>
            <person name="Sheng Y."/>
            <person name="Liu T."/>
            <person name="Pan Y.S."/>
            <person name="Xia L.Y."/>
            <person name="Li J."/>
            <person name="Zhao F."/>
            <person name="Cao W.C."/>
        </authorList>
    </citation>
    <scope>NUCLEOTIDE SEQUENCE</scope>
    <source>
        <strain evidence="1">Rmic-2018</strain>
    </source>
</reference>
<keyword evidence="2" id="KW-1185">Reference proteome</keyword>
<accession>A0A9J6DQX0</accession>
<dbReference type="Proteomes" id="UP000821866">
    <property type="component" value="Chromosome 6"/>
</dbReference>
<protein>
    <submittedName>
        <fullName evidence="1">Uncharacterized protein</fullName>
    </submittedName>
</protein>
<gene>
    <name evidence="1" type="ORF">HPB51_022369</name>
</gene>
<evidence type="ECO:0000313" key="1">
    <source>
        <dbReference type="EMBL" id="KAH8024250.1"/>
    </source>
</evidence>
<dbReference type="EMBL" id="JABSTU010000008">
    <property type="protein sequence ID" value="KAH8024250.1"/>
    <property type="molecule type" value="Genomic_DNA"/>
</dbReference>
<comment type="caution">
    <text evidence="1">The sequence shown here is derived from an EMBL/GenBank/DDBJ whole genome shotgun (WGS) entry which is preliminary data.</text>
</comment>